<evidence type="ECO:0000259" key="3">
    <source>
        <dbReference type="Pfam" id="PF05183"/>
    </source>
</evidence>
<evidence type="ECO:0000313" key="4">
    <source>
        <dbReference type="EMBL" id="RPB26645.1"/>
    </source>
</evidence>
<dbReference type="GO" id="GO:0031380">
    <property type="term" value="C:nuclear RNA-directed RNA polymerase complex"/>
    <property type="evidence" value="ECO:0007669"/>
    <property type="project" value="TreeGrafter"/>
</dbReference>
<accession>A0A3N4MAH2</accession>
<dbReference type="GO" id="GO:0030422">
    <property type="term" value="P:siRNA processing"/>
    <property type="evidence" value="ECO:0007669"/>
    <property type="project" value="TreeGrafter"/>
</dbReference>
<keyword evidence="1" id="KW-0694">RNA-binding</keyword>
<keyword evidence="1" id="KW-0548">Nucleotidyltransferase</keyword>
<feature type="region of interest" description="Disordered" evidence="2">
    <location>
        <begin position="147"/>
        <end position="171"/>
    </location>
</feature>
<dbReference type="GO" id="GO:0003723">
    <property type="term" value="F:RNA binding"/>
    <property type="evidence" value="ECO:0007669"/>
    <property type="project" value="UniProtKB-KW"/>
</dbReference>
<feature type="region of interest" description="Disordered" evidence="2">
    <location>
        <begin position="1"/>
        <end position="29"/>
    </location>
</feature>
<comment type="catalytic activity">
    <reaction evidence="1">
        <text>RNA(n) + a ribonucleoside 5'-triphosphate = RNA(n+1) + diphosphate</text>
        <dbReference type="Rhea" id="RHEA:21248"/>
        <dbReference type="Rhea" id="RHEA-COMP:14527"/>
        <dbReference type="Rhea" id="RHEA-COMP:17342"/>
        <dbReference type="ChEBI" id="CHEBI:33019"/>
        <dbReference type="ChEBI" id="CHEBI:61557"/>
        <dbReference type="ChEBI" id="CHEBI:140395"/>
        <dbReference type="EC" id="2.7.7.48"/>
    </reaction>
</comment>
<keyword evidence="1" id="KW-0696">RNA-directed RNA polymerase</keyword>
<keyword evidence="1" id="KW-0808">Transferase</keyword>
<dbReference type="OrthoDB" id="10055769at2759"/>
<sequence>MGQQVAIGDTATSSRRRSVSGSSISSSGSIFSARARPRFVPAASTSPPTPLTFTQNSFNAGVDSTYQHAKQDTAHQEDAVYPDISHLVGMMEEQHSWCSSAWINLEMPGEEESRIWGTISQEPNEYSSAELVHHNSQPCPELPIIQSDENSSATPQVRGSEEEYSFGSDSDDYDEFDVGGGGVTLDCFDEFRQEMVRTTKVAARAEIVALESSVQEPDTEVTSSAIFTTESEDDYDGDDDIDNVLQGLDMTPFESQTSTLDKKPWTYVLSKLPFWAQYEATRVALHCGLPLSNEELSNALSPYLAKLQIACKAKDLQCSWYKVMGEFFSHHNTSSQTSLPKQRISTGLFTVLQRDGWSKTAYMTGSIEFNSSRNRPPFSIRLNALSYQSLNRFWRKYGSDRFLTVRLPSLPNANHVPMPFERKVFCRTPQGFHEALVRFLMEEDIELLGRAWRLFYVRDVKDKNKNQPFQAILFAVRGEGIKLEDECEVEELLNWHIPLVPKNLNSTVPKLWSRVALGLTKTSATVQFTTDQICPDPRNPRLPGDPYTPEPNVRNTVGNVEGEIMDDGCSFASPAVFRKIQEQLGLKEAPTAVQGRLGGAKGLWIVDPVALKEVSQGKRDPNEIWIRVNESQAKYQEHQVSELDPAWTTLDLAWFSHPPKPANVNLQLLAVLDHRGVPFEPLRDLVDEHLESIIQELNNAIDDRLLLRNWVYVNGKISNARAMAKIGYLGSCPAAPAERLLMWLDAGFRPQSQGHVREELTKMIEDFWESLKEKMHICIPLSTNLFCIADPTDTLKEGEVSLQFSRGIEDPRTGRRRDFVEGDILVARNPAQLPSDIQKVRAVNNELLRELKDVIVFSRQGLRSLASLLSGGDYDGDKCWICWDPRIVEPFQKEGPINTAFDGESEWFTKYEERVNKLPLPTTRIPSSTKLTLYQMRVANAFLRAGALYTLNSQPNLLGIYSKIHERYSKQFGLADDLALELAKICASLVDAPKQGLSLQQDHASLRKKKFSQKGYDDSPGRKYPPADPGDATANIIARLDGFAQMKITERKVEFENKHKLEHAPFSDSDLTEMIHAEDVRARLDPKIKDCLRYLRTELGKVSDKWKSMVNRRWNSGSNQRGNSGFGGGPMYSQSQSQAKEDESFGSTVDACYAEYFMIKPLPEGQTTMHPIISRWMKDAEKPSSEWQLLKASAAFLKWSGVGSIVWYLAGQQLCELKARATGTARYVIEDIYQSLKTDRRFMRKREEDRMTFGVTDEEEEIWYDFEDDIPC</sequence>
<proteinExistence type="inferred from homology"/>
<dbReference type="InterPro" id="IPR007855">
    <property type="entry name" value="RDRP"/>
</dbReference>
<dbReference type="STRING" id="1051890.A0A3N4MAH2"/>
<dbReference type="Proteomes" id="UP000267821">
    <property type="component" value="Unassembled WGS sequence"/>
</dbReference>
<feature type="compositionally biased region" description="Polar residues" evidence="2">
    <location>
        <begin position="1113"/>
        <end position="1123"/>
    </location>
</feature>
<dbReference type="InParanoid" id="A0A3N4MAH2"/>
<feature type="domain" description="RDRP core" evidence="3">
    <location>
        <begin position="377"/>
        <end position="1012"/>
    </location>
</feature>
<dbReference type="GO" id="GO:0003968">
    <property type="term" value="F:RNA-directed RNA polymerase activity"/>
    <property type="evidence" value="ECO:0007669"/>
    <property type="project" value="UniProtKB-KW"/>
</dbReference>
<feature type="compositionally biased region" description="Polar residues" evidence="2">
    <location>
        <begin position="147"/>
        <end position="157"/>
    </location>
</feature>
<organism evidence="4 5">
    <name type="scientific">Terfezia boudieri ATCC MYA-4762</name>
    <dbReference type="NCBI Taxonomy" id="1051890"/>
    <lineage>
        <taxon>Eukaryota</taxon>
        <taxon>Fungi</taxon>
        <taxon>Dikarya</taxon>
        <taxon>Ascomycota</taxon>
        <taxon>Pezizomycotina</taxon>
        <taxon>Pezizomycetes</taxon>
        <taxon>Pezizales</taxon>
        <taxon>Pezizaceae</taxon>
        <taxon>Terfezia</taxon>
    </lineage>
</organism>
<dbReference type="AlphaFoldDB" id="A0A3N4MAH2"/>
<evidence type="ECO:0000256" key="2">
    <source>
        <dbReference type="SAM" id="MobiDB-lite"/>
    </source>
</evidence>
<evidence type="ECO:0000313" key="5">
    <source>
        <dbReference type="Proteomes" id="UP000267821"/>
    </source>
</evidence>
<feature type="region of interest" description="Disordered" evidence="2">
    <location>
        <begin position="1113"/>
        <end position="1140"/>
    </location>
</feature>
<comment type="similarity">
    <text evidence="1">Belongs to the RdRP family.</text>
</comment>
<dbReference type="InterPro" id="IPR057596">
    <property type="entry name" value="RDRP_core"/>
</dbReference>
<name>A0A3N4MAH2_9PEZI</name>
<dbReference type="PANTHER" id="PTHR23079">
    <property type="entry name" value="RNA-DEPENDENT RNA POLYMERASE"/>
    <property type="match status" value="1"/>
</dbReference>
<feature type="region of interest" description="Disordered" evidence="2">
    <location>
        <begin position="1008"/>
        <end position="1030"/>
    </location>
</feature>
<dbReference type="Pfam" id="PF05183">
    <property type="entry name" value="RdRP"/>
    <property type="match status" value="1"/>
</dbReference>
<feature type="compositionally biased region" description="Low complexity" evidence="2">
    <location>
        <begin position="19"/>
        <end position="29"/>
    </location>
</feature>
<dbReference type="PANTHER" id="PTHR23079:SF14">
    <property type="entry name" value="RNA-DEPENDENT RNA POLYMERASE"/>
    <property type="match status" value="1"/>
</dbReference>
<dbReference type="EC" id="2.7.7.48" evidence="1"/>
<keyword evidence="5" id="KW-1185">Reference proteome</keyword>
<reference evidence="4 5" key="1">
    <citation type="journal article" date="2018" name="Nat. Ecol. Evol.">
        <title>Pezizomycetes genomes reveal the molecular basis of ectomycorrhizal truffle lifestyle.</title>
        <authorList>
            <person name="Murat C."/>
            <person name="Payen T."/>
            <person name="Noel B."/>
            <person name="Kuo A."/>
            <person name="Morin E."/>
            <person name="Chen J."/>
            <person name="Kohler A."/>
            <person name="Krizsan K."/>
            <person name="Balestrini R."/>
            <person name="Da Silva C."/>
            <person name="Montanini B."/>
            <person name="Hainaut M."/>
            <person name="Levati E."/>
            <person name="Barry K.W."/>
            <person name="Belfiori B."/>
            <person name="Cichocki N."/>
            <person name="Clum A."/>
            <person name="Dockter R.B."/>
            <person name="Fauchery L."/>
            <person name="Guy J."/>
            <person name="Iotti M."/>
            <person name="Le Tacon F."/>
            <person name="Lindquist E.A."/>
            <person name="Lipzen A."/>
            <person name="Malagnac F."/>
            <person name="Mello A."/>
            <person name="Molinier V."/>
            <person name="Miyauchi S."/>
            <person name="Poulain J."/>
            <person name="Riccioni C."/>
            <person name="Rubini A."/>
            <person name="Sitrit Y."/>
            <person name="Splivallo R."/>
            <person name="Traeger S."/>
            <person name="Wang M."/>
            <person name="Zifcakova L."/>
            <person name="Wipf D."/>
            <person name="Zambonelli A."/>
            <person name="Paolocci F."/>
            <person name="Nowrousian M."/>
            <person name="Ottonello S."/>
            <person name="Baldrian P."/>
            <person name="Spatafora J.W."/>
            <person name="Henrissat B."/>
            <person name="Nagy L.G."/>
            <person name="Aury J.M."/>
            <person name="Wincker P."/>
            <person name="Grigoriev I.V."/>
            <person name="Bonfante P."/>
            <person name="Martin F.M."/>
        </authorList>
    </citation>
    <scope>NUCLEOTIDE SEQUENCE [LARGE SCALE GENOMIC DNA]</scope>
    <source>
        <strain evidence="4 5">ATCC MYA-4762</strain>
    </source>
</reference>
<evidence type="ECO:0000256" key="1">
    <source>
        <dbReference type="RuleBase" id="RU363098"/>
    </source>
</evidence>
<dbReference type="EMBL" id="ML121533">
    <property type="protein sequence ID" value="RPB26645.1"/>
    <property type="molecule type" value="Genomic_DNA"/>
</dbReference>
<protein>
    <recommendedName>
        <fullName evidence="1">RNA-dependent RNA polymerase</fullName>
        <ecNumber evidence="1">2.7.7.48</ecNumber>
    </recommendedName>
</protein>
<gene>
    <name evidence="4" type="ORF">L211DRAFT_644709</name>
</gene>